<evidence type="ECO:0000256" key="1">
    <source>
        <dbReference type="SAM" id="MobiDB-lite"/>
    </source>
</evidence>
<organism evidence="2 3">
    <name type="scientific">Serendipita indica (strain DSM 11827)</name>
    <name type="common">Root endophyte fungus</name>
    <name type="synonym">Piriformospora indica</name>
    <dbReference type="NCBI Taxonomy" id="1109443"/>
    <lineage>
        <taxon>Eukaryota</taxon>
        <taxon>Fungi</taxon>
        <taxon>Dikarya</taxon>
        <taxon>Basidiomycota</taxon>
        <taxon>Agaricomycotina</taxon>
        <taxon>Agaricomycetes</taxon>
        <taxon>Sebacinales</taxon>
        <taxon>Serendipitaceae</taxon>
        <taxon>Serendipita</taxon>
    </lineage>
</organism>
<sequence>MLSTLFKRANELLENITTHPVFEAAQAFMHLADRADAIKRVAQHATNTLSDVAGGVPDLYRERENSKSSRSVSRGGTVVEDYESDSVHDDDLDEALCDSPNDSALTDPTEPELPNLAKRRTLGLKETRFTYRRSLASPYGIQNRHPVWGWLTGVLLFSVMFIAAIQLNPHWVLHAGAGNATEAEPESPWAALARIQDQFAPILRSSGTGITALRDMDQVTKAVRDLKALVGESDLESRDRVIPVLQAIAQSATKTGADLFELDSKVVRASDTMSMINNHAIQSLKAISLSQKSLSGAIYHYFHPNDAREQLREELDAACDQMLGGVDSLVNHAHGIWGLLKIQEDNFASIRKEFNSDIKSNDANVGLLLAQLWTRVGGNKNRLKYYEGHNELLKEVTVHVETATERVSWTIDQLLQIISAIKDLRERLTVWVHTEKFALPIERHLEVVMSGALRLSGLQENVRQNREGAADWVANGHKYPTI</sequence>
<feature type="region of interest" description="Disordered" evidence="1">
    <location>
        <begin position="53"/>
        <end position="119"/>
    </location>
</feature>
<reference evidence="2 3" key="1">
    <citation type="journal article" date="2011" name="PLoS Pathog.">
        <title>Endophytic Life Strategies Decoded by Genome and Transcriptome Analyses of the Mutualistic Root Symbiont Piriformospora indica.</title>
        <authorList>
            <person name="Zuccaro A."/>
            <person name="Lahrmann U."/>
            <person name="Guldener U."/>
            <person name="Langen G."/>
            <person name="Pfiffi S."/>
            <person name="Biedenkopf D."/>
            <person name="Wong P."/>
            <person name="Samans B."/>
            <person name="Grimm C."/>
            <person name="Basiewicz M."/>
            <person name="Murat C."/>
            <person name="Martin F."/>
            <person name="Kogel K.H."/>
        </authorList>
    </citation>
    <scope>NUCLEOTIDE SEQUENCE [LARGE SCALE GENOMIC DNA]</scope>
    <source>
        <strain evidence="2 3">DSM 11827</strain>
    </source>
</reference>
<dbReference type="EMBL" id="CAFZ01000499">
    <property type="protein sequence ID" value="CCA75685.1"/>
    <property type="molecule type" value="Genomic_DNA"/>
</dbReference>
<feature type="compositionally biased region" description="Acidic residues" evidence="1">
    <location>
        <begin position="80"/>
        <end position="96"/>
    </location>
</feature>
<dbReference type="AlphaFoldDB" id="G4TWJ2"/>
<gene>
    <name evidence="2" type="ORF">PIIN_09675</name>
</gene>
<protein>
    <submittedName>
        <fullName evidence="2">Uncharacterized protein</fullName>
    </submittedName>
</protein>
<dbReference type="HOGENOM" id="CLU_586754_0_0_1"/>
<evidence type="ECO:0000313" key="3">
    <source>
        <dbReference type="Proteomes" id="UP000007148"/>
    </source>
</evidence>
<dbReference type="STRING" id="1109443.G4TWJ2"/>
<evidence type="ECO:0000313" key="2">
    <source>
        <dbReference type="EMBL" id="CCA75685.1"/>
    </source>
</evidence>
<comment type="caution">
    <text evidence="2">The sequence shown here is derived from an EMBL/GenBank/DDBJ whole genome shotgun (WGS) entry which is preliminary data.</text>
</comment>
<dbReference type="OrthoDB" id="4179406at2759"/>
<name>G4TWJ2_SERID</name>
<keyword evidence="3" id="KW-1185">Reference proteome</keyword>
<dbReference type="Proteomes" id="UP000007148">
    <property type="component" value="Unassembled WGS sequence"/>
</dbReference>
<dbReference type="InParanoid" id="G4TWJ2"/>
<accession>G4TWJ2</accession>
<proteinExistence type="predicted"/>